<dbReference type="EMBL" id="KV875452">
    <property type="protein sequence ID" value="RZR70674.1"/>
    <property type="molecule type" value="Genomic_DNA"/>
</dbReference>
<organism evidence="2">
    <name type="scientific">Ensete ventricosum</name>
    <name type="common">Abyssinian banana</name>
    <name type="synonym">Musa ensete</name>
    <dbReference type="NCBI Taxonomy" id="4639"/>
    <lineage>
        <taxon>Eukaryota</taxon>
        <taxon>Viridiplantae</taxon>
        <taxon>Streptophyta</taxon>
        <taxon>Embryophyta</taxon>
        <taxon>Tracheophyta</taxon>
        <taxon>Spermatophyta</taxon>
        <taxon>Magnoliopsida</taxon>
        <taxon>Liliopsida</taxon>
        <taxon>Zingiberales</taxon>
        <taxon>Musaceae</taxon>
        <taxon>Ensete</taxon>
    </lineage>
</organism>
<protein>
    <submittedName>
        <fullName evidence="2">Uncharacterized protein</fullName>
    </submittedName>
</protein>
<feature type="region of interest" description="Disordered" evidence="1">
    <location>
        <begin position="82"/>
        <end position="102"/>
    </location>
</feature>
<reference evidence="2" key="1">
    <citation type="journal article" date="2018" name="Data Brief">
        <title>Genome sequence data from 17 accessions of Ensete ventricosum, a staple food crop for millions in Ethiopia.</title>
        <authorList>
            <person name="Yemataw Z."/>
            <person name="Muzemil S."/>
            <person name="Ambachew D."/>
            <person name="Tripathi L."/>
            <person name="Tesfaye K."/>
            <person name="Chala A."/>
            <person name="Farbos A."/>
            <person name="O'Neill P."/>
            <person name="Moore K."/>
            <person name="Grant M."/>
            <person name="Studholme D.J."/>
        </authorList>
    </citation>
    <scope>NUCLEOTIDE SEQUENCE [LARGE SCALE GENOMIC DNA]</scope>
    <source>
        <tissue evidence="2">Leaf</tissue>
    </source>
</reference>
<name>A0A445M902_ENSVE</name>
<evidence type="ECO:0000256" key="1">
    <source>
        <dbReference type="SAM" id="MobiDB-lite"/>
    </source>
</evidence>
<proteinExistence type="predicted"/>
<gene>
    <name evidence="2" type="ORF">BHM03_00001043</name>
</gene>
<feature type="region of interest" description="Disordered" evidence="1">
    <location>
        <begin position="1"/>
        <end position="25"/>
    </location>
</feature>
<evidence type="ECO:0000313" key="2">
    <source>
        <dbReference type="EMBL" id="RZR70674.1"/>
    </source>
</evidence>
<dbReference type="Proteomes" id="UP000290560">
    <property type="component" value="Unassembled WGS sequence"/>
</dbReference>
<dbReference type="AlphaFoldDB" id="A0A445M902"/>
<accession>A0A445M902</accession>
<sequence length="102" mass="11451">MGGYQMEKQSEAFSEDWGGGLESRGRWLSGDEAARAREKRRGGCICTQSVFIFVMCMHTVLVAKPESSLSLCWGERERRVAAGGRNTGKGRWQASRRKGERH</sequence>